<keyword evidence="3" id="KW-1185">Reference proteome</keyword>
<sequence length="272" mass="30772">MKKIKILLGLAVAIAGITSFGATQASASSYTVIKTKTYTNSPVYHAKSATKNVYLWNKSHTKKLHNLKNYPNTSWGVQASVTMKHNGSNATYYSVESYTPTQKKSPVYGYVWHNYLTKGYNRHYSHWNNLYLRGFTSDSDYLNYIKQSPSQALTNKVLQLFPNSQLSLNLSHYVENRDALLNLKTEASTFNASYRDPILLTNVNQLFYHGYQDTQTESQRFQAIERALDAAGYTASKRASLKDYQIGIYYQNAPLKDVDENSVGIILAKPAN</sequence>
<feature type="chain" id="PRO_5011111930" description="D-alanyl-D-alanine carboxypeptidase" evidence="1">
    <location>
        <begin position="28"/>
        <end position="272"/>
    </location>
</feature>
<proteinExistence type="predicted"/>
<reference evidence="2 3" key="1">
    <citation type="submission" date="2015-11" db="EMBL/GenBank/DDBJ databases">
        <title>Draft genome sequences of new species of the genus Lactobacillus isolated from orchardgrass silage.</title>
        <authorList>
            <person name="Tohno M."/>
            <person name="Tanizawa Y."/>
            <person name="Arita M."/>
        </authorList>
    </citation>
    <scope>NUCLEOTIDE SEQUENCE [LARGE SCALE GENOMIC DNA]</scope>
    <source>
        <strain evidence="2 3">IWT126</strain>
    </source>
</reference>
<evidence type="ECO:0000256" key="1">
    <source>
        <dbReference type="SAM" id="SignalP"/>
    </source>
</evidence>
<evidence type="ECO:0000313" key="2">
    <source>
        <dbReference type="EMBL" id="GAX02070.1"/>
    </source>
</evidence>
<evidence type="ECO:0008006" key="4">
    <source>
        <dbReference type="Google" id="ProtNLM"/>
    </source>
</evidence>
<dbReference type="Proteomes" id="UP000198402">
    <property type="component" value="Unassembled WGS sequence"/>
</dbReference>
<feature type="signal peptide" evidence="1">
    <location>
        <begin position="1"/>
        <end position="27"/>
    </location>
</feature>
<accession>A0A1Z5IJZ0</accession>
<dbReference type="OrthoDB" id="2308540at2"/>
<name>A0A1Z5IJZ0_9LACO</name>
<organism evidence="2 3">
    <name type="scientific">Secundilactobacillus silagei JCM 19001</name>
    <dbReference type="NCBI Taxonomy" id="1302250"/>
    <lineage>
        <taxon>Bacteria</taxon>
        <taxon>Bacillati</taxon>
        <taxon>Bacillota</taxon>
        <taxon>Bacilli</taxon>
        <taxon>Lactobacillales</taxon>
        <taxon>Lactobacillaceae</taxon>
        <taxon>Secundilactobacillus</taxon>
    </lineage>
</organism>
<gene>
    <name evidence="2" type="ORF">IWT126_02134</name>
</gene>
<comment type="caution">
    <text evidence="2">The sequence shown here is derived from an EMBL/GenBank/DDBJ whole genome shotgun (WGS) entry which is preliminary data.</text>
</comment>
<protein>
    <recommendedName>
        <fullName evidence="4">D-alanyl-D-alanine carboxypeptidase</fullName>
    </recommendedName>
</protein>
<evidence type="ECO:0000313" key="3">
    <source>
        <dbReference type="Proteomes" id="UP000198402"/>
    </source>
</evidence>
<dbReference type="RefSeq" id="WP_054655799.1">
    <property type="nucleotide sequence ID" value="NZ_BBFL01000013.1"/>
</dbReference>
<dbReference type="EMBL" id="BCMG01000012">
    <property type="protein sequence ID" value="GAX02070.1"/>
    <property type="molecule type" value="Genomic_DNA"/>
</dbReference>
<dbReference type="AlphaFoldDB" id="A0A1Z5IJZ0"/>
<keyword evidence="1" id="KW-0732">Signal</keyword>